<dbReference type="InterPro" id="IPR000979">
    <property type="entry name" value="Phosphodiesterase_MJ0936/Vps29"/>
</dbReference>
<sequence>KAANLRENSCLVCLDRTCPVSTAAVAMLVLVIGDFHVPYRAQALPAKFKKLLVPGKIQHILCTGNLSSRDMYDYLKSLATDVHIVRGEFDDNAQWPDTKVVTVGQFKIGVTHGHQLIPWGDAAPLSALQRQLGADIVISGHTHRFEAFEKDGRFFLNPGSATGAFSPTQCESVPSFALLDIQAATVVCYVYKLLDDVSVERIEYKKAV</sequence>
<evidence type="ECO:0000256" key="4">
    <source>
        <dbReference type="ARBA" id="ARBA00022927"/>
    </source>
</evidence>
<dbReference type="Gene3D" id="3.60.21.10">
    <property type="match status" value="1"/>
</dbReference>
<dbReference type="GO" id="GO:0015031">
    <property type="term" value="P:protein transport"/>
    <property type="evidence" value="ECO:0007669"/>
    <property type="project" value="UniProtKB-KW"/>
</dbReference>
<comment type="similarity">
    <text evidence="1 6">Belongs to the VPS29 family.</text>
</comment>
<evidence type="ECO:0000256" key="6">
    <source>
        <dbReference type="RuleBase" id="RU362040"/>
    </source>
</evidence>
<dbReference type="STRING" id="282301.A0A267GFY3"/>
<name>A0A267GFY3_9PLAT</name>
<accession>A0A267GFY3</accession>
<dbReference type="AlphaFoldDB" id="A0A267GFY3"/>
<protein>
    <recommendedName>
        <fullName evidence="2 6">Vacuolar protein sorting-associated protein 29</fullName>
    </recommendedName>
    <alternativeName>
        <fullName evidence="5 6">Vesicle protein sorting 29</fullName>
    </alternativeName>
</protein>
<dbReference type="EMBL" id="NIVC01000380">
    <property type="protein sequence ID" value="PAA84347.1"/>
    <property type="molecule type" value="Genomic_DNA"/>
</dbReference>
<dbReference type="Pfam" id="PF12850">
    <property type="entry name" value="Metallophos_2"/>
    <property type="match status" value="1"/>
</dbReference>
<dbReference type="EMBL" id="NIVC01004941">
    <property type="protein sequence ID" value="PAA46299.1"/>
    <property type="molecule type" value="Genomic_DNA"/>
</dbReference>
<dbReference type="GO" id="GO:0042147">
    <property type="term" value="P:retrograde transport, endosome to Golgi"/>
    <property type="evidence" value="ECO:0007669"/>
    <property type="project" value="InterPro"/>
</dbReference>
<dbReference type="CDD" id="cd07394">
    <property type="entry name" value="MPP_Vps29"/>
    <property type="match status" value="1"/>
</dbReference>
<evidence type="ECO:0000256" key="5">
    <source>
        <dbReference type="ARBA" id="ARBA00031913"/>
    </source>
</evidence>
<feature type="domain" description="Calcineurin-like phosphoesterase" evidence="7">
    <location>
        <begin position="27"/>
        <end position="182"/>
    </location>
</feature>
<dbReference type="GO" id="GO:0005829">
    <property type="term" value="C:cytosol"/>
    <property type="evidence" value="ECO:0007669"/>
    <property type="project" value="GOC"/>
</dbReference>
<keyword evidence="4 6" id="KW-0653">Protein transport</keyword>
<feature type="non-terminal residue" evidence="9">
    <location>
        <position position="1"/>
    </location>
</feature>
<dbReference type="NCBIfam" id="TIGR00040">
    <property type="entry name" value="yfcE"/>
    <property type="match status" value="1"/>
</dbReference>
<comment type="function">
    <text evidence="6">Component of the commander complex that is essential for endosomal recycling of transmembrane cargos; the commander complex is composed of the Csubcomplex and the retriever subcomplex. Component of the retriever complex, which is a heterotrimeric complex related to retromer cargo-selective complex (CSC) and essential for retromer-independent retrieval and recycling of numerous cargos. Component of the retromer cargo-selective complex (CSC). The CSC is believed to be the core functional component of retromer or respective retromer complex variants acting to prevent missorting of selected transmembrane cargo proteins into the lysosomal degradation pathway. In the endosomes, retriever complex drives the retrieval and recycling of NxxY-motif-containing cargo proteins by coupling to snx17, a cargo essential for the homeostatic maintenance of numerous cell surface proteins associated with processes that include cell migration, cell adhesion, nutrient supply and cell signaling. The recruitment of the retriever complex to the endosomal membrane involves Cand WASH complexes.</text>
</comment>
<evidence type="ECO:0000313" key="8">
    <source>
        <dbReference type="EMBL" id="PAA46299.1"/>
    </source>
</evidence>
<keyword evidence="3 6" id="KW-0813">Transport</keyword>
<evidence type="ECO:0000313" key="9">
    <source>
        <dbReference type="EMBL" id="PAA84347.1"/>
    </source>
</evidence>
<dbReference type="FunFam" id="3.60.21.10:FF:000015">
    <property type="entry name" value="Vacuolar protein sorting-associated protein 29"/>
    <property type="match status" value="1"/>
</dbReference>
<evidence type="ECO:0000256" key="2">
    <source>
        <dbReference type="ARBA" id="ARBA00017767"/>
    </source>
</evidence>
<proteinExistence type="inferred from homology"/>
<keyword evidence="10" id="KW-1185">Reference proteome</keyword>
<dbReference type="InterPro" id="IPR028661">
    <property type="entry name" value="Vps29"/>
</dbReference>
<dbReference type="InterPro" id="IPR024654">
    <property type="entry name" value="Calcineurin-like_PHP_lpxH"/>
</dbReference>
<evidence type="ECO:0000313" key="10">
    <source>
        <dbReference type="Proteomes" id="UP000215902"/>
    </source>
</evidence>
<evidence type="ECO:0000256" key="3">
    <source>
        <dbReference type="ARBA" id="ARBA00022448"/>
    </source>
</evidence>
<reference evidence="9 10" key="1">
    <citation type="submission" date="2017-06" db="EMBL/GenBank/DDBJ databases">
        <title>A platform for efficient transgenesis in Macrostomum lignano, a flatworm model organism for stem cell research.</title>
        <authorList>
            <person name="Berezikov E."/>
        </authorList>
    </citation>
    <scope>NUCLEOTIDE SEQUENCE [LARGE SCALE GENOMIC DNA]</scope>
    <source>
        <strain evidence="9">DV1</strain>
        <tissue evidence="9">Whole organism</tissue>
    </source>
</reference>
<evidence type="ECO:0000259" key="7">
    <source>
        <dbReference type="Pfam" id="PF12850"/>
    </source>
</evidence>
<evidence type="ECO:0000256" key="1">
    <source>
        <dbReference type="ARBA" id="ARBA00005945"/>
    </source>
</evidence>
<dbReference type="GO" id="GO:0030904">
    <property type="term" value="C:retromer complex"/>
    <property type="evidence" value="ECO:0007669"/>
    <property type="project" value="InterPro"/>
</dbReference>
<organism evidence="9 10">
    <name type="scientific">Macrostomum lignano</name>
    <dbReference type="NCBI Taxonomy" id="282301"/>
    <lineage>
        <taxon>Eukaryota</taxon>
        <taxon>Metazoa</taxon>
        <taxon>Spiralia</taxon>
        <taxon>Lophotrochozoa</taxon>
        <taxon>Platyhelminthes</taxon>
        <taxon>Rhabditophora</taxon>
        <taxon>Macrostomorpha</taxon>
        <taxon>Macrostomida</taxon>
        <taxon>Macrostomidae</taxon>
        <taxon>Macrostomum</taxon>
    </lineage>
</organism>
<dbReference type="Proteomes" id="UP000215902">
    <property type="component" value="Unassembled WGS sequence"/>
</dbReference>
<dbReference type="OrthoDB" id="10258130at2759"/>
<comment type="caution">
    <text evidence="9">The sequence shown here is derived from an EMBL/GenBank/DDBJ whole genome shotgun (WGS) entry which is preliminary data.</text>
</comment>
<dbReference type="InterPro" id="IPR029052">
    <property type="entry name" value="Metallo-depent_PP-like"/>
</dbReference>
<dbReference type="PANTHER" id="PTHR11124">
    <property type="entry name" value="VACUOLAR SORTING PROTEIN VPS29"/>
    <property type="match status" value="1"/>
</dbReference>
<gene>
    <name evidence="8" type="ORF">BOX15_Mlig000006g3</name>
    <name evidence="9" type="ORF">BOX15_Mlig028659g1</name>
</gene>
<dbReference type="GO" id="GO:0031410">
    <property type="term" value="C:cytoplasmic vesicle"/>
    <property type="evidence" value="ECO:0007669"/>
    <property type="project" value="UniProtKB-ARBA"/>
</dbReference>
<dbReference type="SUPFAM" id="SSF56300">
    <property type="entry name" value="Metallo-dependent phosphatases"/>
    <property type="match status" value="1"/>
</dbReference>